<dbReference type="Gene3D" id="3.40.1400.10">
    <property type="entry name" value="Sugar-phosphate isomerase, RpiB/LacA/LacB"/>
    <property type="match status" value="1"/>
</dbReference>
<dbReference type="InterPro" id="IPR011051">
    <property type="entry name" value="RmlC_Cupin_sf"/>
</dbReference>
<dbReference type="Pfam" id="PF07883">
    <property type="entry name" value="Cupin_2"/>
    <property type="match status" value="1"/>
</dbReference>
<dbReference type="PANTHER" id="PTHR30345">
    <property type="entry name" value="RIBOSE-5-PHOSPHATE ISOMERASE B"/>
    <property type="match status" value="1"/>
</dbReference>
<evidence type="ECO:0000259" key="1">
    <source>
        <dbReference type="Pfam" id="PF07883"/>
    </source>
</evidence>
<dbReference type="OrthoDB" id="2106730at2759"/>
<name>A0A1U8BC36_NELNU</name>
<dbReference type="PANTHER" id="PTHR30345:SF0">
    <property type="entry name" value="DNA DAMAGE-REPAIR_TOLERATION PROTEIN DRT102"/>
    <property type="match status" value="1"/>
</dbReference>
<accession>A0A1U8BC36</accession>
<dbReference type="InParanoid" id="A0A1U8BC36"/>
<dbReference type="KEGG" id="nnu:104611832"/>
<dbReference type="GeneID" id="104611832"/>
<reference evidence="3" key="1">
    <citation type="submission" date="2025-08" db="UniProtKB">
        <authorList>
            <consortium name="RefSeq"/>
        </authorList>
    </citation>
    <scope>IDENTIFICATION</scope>
</reference>
<sequence length="395" mass="43193">MKWRYIPSSNGILILAPACDLVHNPYNGSSVILVYKSGHFYRLPILLPSKAQTTPAHTHETLQLPLSSLFSLLFATEKAAQSHLCSIVIISSQMAQDGKRPLKIIAGADSFGCTLKDSLIAHLRSLNIEVEDLGTGKYYSVGEEIGRRVSSAAADTNTETRGLVACGTGVGVAIFANKFPGVYATTCVSVDEARNTRSINNCNVLAVSGMSTPPESGIKILETWLETPFKSPCPASGNKPWPSDIENFFDNSIAEMSSIGADQAKSEKFDTCAICCLAKNREFAPVDIMPGGSMKIVRESPTSAIVRFKAGSVEPAHHHTFGHDLVVLKGSKRVWNLTKNEKYDLGVGDFLFTPTGDVHRVKYFEDTEFFIRWDGHWDIFLDEDLETARAAIDKD</sequence>
<gene>
    <name evidence="3" type="primary">LOC104611832</name>
</gene>
<dbReference type="InterPro" id="IPR036569">
    <property type="entry name" value="RpiB_LacA_LacB_sf"/>
</dbReference>
<dbReference type="SUPFAM" id="SSF51182">
    <property type="entry name" value="RmlC-like cupins"/>
    <property type="match status" value="1"/>
</dbReference>
<dbReference type="Gene3D" id="2.60.120.10">
    <property type="entry name" value="Jelly Rolls"/>
    <property type="match status" value="1"/>
</dbReference>
<dbReference type="InterPro" id="IPR003500">
    <property type="entry name" value="RpiB_LacA_LacB"/>
</dbReference>
<dbReference type="GO" id="GO:0005975">
    <property type="term" value="P:carbohydrate metabolic process"/>
    <property type="evidence" value="ECO:0007669"/>
    <property type="project" value="InterPro"/>
</dbReference>
<evidence type="ECO:0000313" key="2">
    <source>
        <dbReference type="Proteomes" id="UP000189703"/>
    </source>
</evidence>
<dbReference type="FunCoup" id="A0A1U8BC36">
    <property type="interactions" value="958"/>
</dbReference>
<dbReference type="InterPro" id="IPR014710">
    <property type="entry name" value="RmlC-like_jellyroll"/>
</dbReference>
<dbReference type="STRING" id="4432.A0A1U8BC36"/>
<dbReference type="AlphaFoldDB" id="A0A1U8BC36"/>
<dbReference type="SUPFAM" id="SSF89623">
    <property type="entry name" value="Ribose/Galactose isomerase RpiB/AlsB"/>
    <property type="match status" value="1"/>
</dbReference>
<dbReference type="InterPro" id="IPR013096">
    <property type="entry name" value="Cupin_2"/>
</dbReference>
<protein>
    <submittedName>
        <fullName evidence="3">DNA-damage-repair/toleration protein DRT102</fullName>
    </submittedName>
</protein>
<proteinExistence type="predicted"/>
<dbReference type="eggNOG" id="ENOG502QS8W">
    <property type="taxonomic scope" value="Eukaryota"/>
</dbReference>
<dbReference type="RefSeq" id="XP_010277369.2">
    <property type="nucleotide sequence ID" value="XM_010279067.2"/>
</dbReference>
<keyword evidence="2" id="KW-1185">Reference proteome</keyword>
<dbReference type="Pfam" id="PF02502">
    <property type="entry name" value="LacAB_rpiB"/>
    <property type="match status" value="1"/>
</dbReference>
<dbReference type="GO" id="GO:0016853">
    <property type="term" value="F:isomerase activity"/>
    <property type="evidence" value="ECO:0000318"/>
    <property type="project" value="GO_Central"/>
</dbReference>
<organism evidence="2 3">
    <name type="scientific">Nelumbo nucifera</name>
    <name type="common">Sacred lotus</name>
    <dbReference type="NCBI Taxonomy" id="4432"/>
    <lineage>
        <taxon>Eukaryota</taxon>
        <taxon>Viridiplantae</taxon>
        <taxon>Streptophyta</taxon>
        <taxon>Embryophyta</taxon>
        <taxon>Tracheophyta</taxon>
        <taxon>Spermatophyta</taxon>
        <taxon>Magnoliopsida</taxon>
        <taxon>Proteales</taxon>
        <taxon>Nelumbonaceae</taxon>
        <taxon>Nelumbo</taxon>
    </lineage>
</organism>
<dbReference type="Proteomes" id="UP000189703">
    <property type="component" value="Unplaced"/>
</dbReference>
<dbReference type="OMA" id="HWDMFFD"/>
<feature type="domain" description="Cupin type-2" evidence="1">
    <location>
        <begin position="305"/>
        <end position="362"/>
    </location>
</feature>
<evidence type="ECO:0000313" key="3">
    <source>
        <dbReference type="RefSeq" id="XP_010277369.2"/>
    </source>
</evidence>